<name>A0A179SH08_9HYPH</name>
<gene>
    <name evidence="1" type="ORF">A5481_06115</name>
</gene>
<sequence length="203" mass="21252">MLTVITAATNRQLTTPDRVKAILGVDASDARLAFLIDTATSSIEGFCNRVFAQQTVRQTMCGSGARAILSQAPVTTITAVTLDGQPLGQDDYSLEGDALYRMRRGVRALWQGRALVVDYVGGYTLPSDEQGAAWTLPASVERAAMLLVAAAVSSTGRDPLLKSENVQGVGSFSYAAPGSTSTGGLGHGEAEALLARFEMPVVA</sequence>
<dbReference type="AlphaFoldDB" id="A0A179SH08"/>
<organism evidence="1 2">
    <name type="scientific">Methylobacterium platani</name>
    <dbReference type="NCBI Taxonomy" id="427683"/>
    <lineage>
        <taxon>Bacteria</taxon>
        <taxon>Pseudomonadati</taxon>
        <taxon>Pseudomonadota</taxon>
        <taxon>Alphaproteobacteria</taxon>
        <taxon>Hyphomicrobiales</taxon>
        <taxon>Methylobacteriaceae</taxon>
        <taxon>Methylobacterium</taxon>
    </lineage>
</organism>
<evidence type="ECO:0000313" key="2">
    <source>
        <dbReference type="Proteomes" id="UP000078316"/>
    </source>
</evidence>
<evidence type="ECO:0008006" key="3">
    <source>
        <dbReference type="Google" id="ProtNLM"/>
    </source>
</evidence>
<comment type="caution">
    <text evidence="1">The sequence shown here is derived from an EMBL/GenBank/DDBJ whole genome shotgun (WGS) entry which is preliminary data.</text>
</comment>
<proteinExistence type="predicted"/>
<dbReference type="OrthoDB" id="8213325at2"/>
<reference evidence="1 2" key="1">
    <citation type="submission" date="2016-04" db="EMBL/GenBank/DDBJ databases">
        <authorList>
            <person name="Evans L.H."/>
            <person name="Alamgir A."/>
            <person name="Owens N."/>
            <person name="Weber N.D."/>
            <person name="Virtaneva K."/>
            <person name="Barbian K."/>
            <person name="Babar A."/>
            <person name="Rosenke K."/>
        </authorList>
    </citation>
    <scope>NUCLEOTIDE SEQUENCE [LARGE SCALE GENOMIC DNA]</scope>
    <source>
        <strain evidence="1 2">PMB02</strain>
    </source>
</reference>
<evidence type="ECO:0000313" key="1">
    <source>
        <dbReference type="EMBL" id="OAS26290.1"/>
    </source>
</evidence>
<dbReference type="EMBL" id="LWHQ01000011">
    <property type="protein sequence ID" value="OAS26290.1"/>
    <property type="molecule type" value="Genomic_DNA"/>
</dbReference>
<dbReference type="Proteomes" id="UP000078316">
    <property type="component" value="Unassembled WGS sequence"/>
</dbReference>
<dbReference type="STRING" id="427683.A5481_06115"/>
<dbReference type="RefSeq" id="WP_048432711.1">
    <property type="nucleotide sequence ID" value="NZ_LWHQ01000011.1"/>
</dbReference>
<accession>A0A179SH08</accession>
<protein>
    <recommendedName>
        <fullName evidence="3">Phage gp6-like head-tail connector protein</fullName>
    </recommendedName>
</protein>